<dbReference type="EMBL" id="UYRW01001459">
    <property type="protein sequence ID" value="VDK77631.1"/>
    <property type="molecule type" value="Genomic_DNA"/>
</dbReference>
<dbReference type="OrthoDB" id="5854060at2759"/>
<evidence type="ECO:0000313" key="4">
    <source>
        <dbReference type="WBParaSite" id="nOo.2.0.1.t05463-RA"/>
    </source>
</evidence>
<reference evidence="4" key="1">
    <citation type="submission" date="2016-06" db="UniProtKB">
        <authorList>
            <consortium name="WormBaseParasite"/>
        </authorList>
    </citation>
    <scope>IDENTIFICATION</scope>
</reference>
<evidence type="ECO:0000313" key="3">
    <source>
        <dbReference type="Proteomes" id="UP000271087"/>
    </source>
</evidence>
<dbReference type="AlphaFoldDB" id="A0A182EBM9"/>
<protein>
    <submittedName>
        <fullName evidence="4">DUF3694 domain-containing protein</fullName>
    </submittedName>
</protein>
<keyword evidence="3" id="KW-1185">Reference proteome</keyword>
<evidence type="ECO:0000259" key="1">
    <source>
        <dbReference type="Pfam" id="PF12473"/>
    </source>
</evidence>
<dbReference type="WBParaSite" id="nOo.2.0.1.t05463-RA">
    <property type="protein sequence ID" value="nOo.2.0.1.t05463-RA"/>
    <property type="gene ID" value="nOo.2.0.1.g05463"/>
</dbReference>
<name>A0A182EBM9_ONCOC</name>
<feature type="domain" description="Kinesin-like" evidence="1">
    <location>
        <begin position="9"/>
        <end position="94"/>
    </location>
</feature>
<reference evidence="2 3" key="2">
    <citation type="submission" date="2018-08" db="EMBL/GenBank/DDBJ databases">
        <authorList>
            <person name="Laetsch R D."/>
            <person name="Stevens L."/>
            <person name="Kumar S."/>
            <person name="Blaxter L. M."/>
        </authorList>
    </citation>
    <scope>NUCLEOTIDE SEQUENCE [LARGE SCALE GENOMIC DNA]</scope>
</reference>
<dbReference type="InterPro" id="IPR022164">
    <property type="entry name" value="Kinesin-like"/>
</dbReference>
<dbReference type="Proteomes" id="UP000271087">
    <property type="component" value="Unassembled WGS sequence"/>
</dbReference>
<evidence type="ECO:0000313" key="2">
    <source>
        <dbReference type="EMBL" id="VDK77631.1"/>
    </source>
</evidence>
<dbReference type="Pfam" id="PF12473">
    <property type="entry name" value="DUF3694"/>
    <property type="match status" value="1"/>
</dbReference>
<sequence>MLCKNEKCEKQAWSPQIQSPHLFLPIVRMTDKKKVFFQFEAAWDSSLHNSPLLNKVSNYGEQVYMTLSAYMELENCAQSAVITKDLCMMIYARDSKISAASRFCRSLIGGISKSPEMNRVPGVYELTIKESLDKGSPGVLVGCAI</sequence>
<gene>
    <name evidence="2" type="ORF">NOO_LOCUS5463</name>
</gene>
<accession>A0A182EBM9</accession>
<dbReference type="STRING" id="42157.A0A182EBM9"/>
<organism evidence="4">
    <name type="scientific">Onchocerca ochengi</name>
    <name type="common">Filarial nematode worm</name>
    <dbReference type="NCBI Taxonomy" id="42157"/>
    <lineage>
        <taxon>Eukaryota</taxon>
        <taxon>Metazoa</taxon>
        <taxon>Ecdysozoa</taxon>
        <taxon>Nematoda</taxon>
        <taxon>Chromadorea</taxon>
        <taxon>Rhabditida</taxon>
        <taxon>Spirurina</taxon>
        <taxon>Spiruromorpha</taxon>
        <taxon>Filarioidea</taxon>
        <taxon>Onchocercidae</taxon>
        <taxon>Onchocerca</taxon>
    </lineage>
</organism>
<proteinExistence type="predicted"/>